<evidence type="ECO:0000313" key="4">
    <source>
        <dbReference type="Proteomes" id="UP000242857"/>
    </source>
</evidence>
<name>A0A1M4UEH1_9GAMM</name>
<feature type="coiled-coil region" evidence="1">
    <location>
        <begin position="119"/>
        <end position="153"/>
    </location>
</feature>
<keyword evidence="2" id="KW-1133">Transmembrane helix</keyword>
<evidence type="ECO:0000256" key="1">
    <source>
        <dbReference type="SAM" id="Coils"/>
    </source>
</evidence>
<accession>A0A1M4UEH1</accession>
<feature type="coiled-coil region" evidence="1">
    <location>
        <begin position="61"/>
        <end position="88"/>
    </location>
</feature>
<dbReference type="AlphaFoldDB" id="A0A1M4UEH1"/>
<keyword evidence="1" id="KW-0175">Coiled coil</keyword>
<reference evidence="4" key="1">
    <citation type="submission" date="2016-11" db="EMBL/GenBank/DDBJ databases">
        <authorList>
            <person name="Varghese N."/>
            <person name="Submissions S."/>
        </authorList>
    </citation>
    <scope>NUCLEOTIDE SEQUENCE [LARGE SCALE GENOMIC DNA]</scope>
    <source>
        <strain evidence="4">DSM 14834</strain>
    </source>
</reference>
<proteinExistence type="predicted"/>
<keyword evidence="2" id="KW-0812">Transmembrane</keyword>
<evidence type="ECO:0000313" key="3">
    <source>
        <dbReference type="EMBL" id="SHE55036.1"/>
    </source>
</evidence>
<evidence type="ECO:0000256" key="2">
    <source>
        <dbReference type="SAM" id="Phobius"/>
    </source>
</evidence>
<feature type="transmembrane region" description="Helical" evidence="2">
    <location>
        <begin position="32"/>
        <end position="50"/>
    </location>
</feature>
<protein>
    <submittedName>
        <fullName evidence="3">Uncharacterized protein</fullName>
    </submittedName>
</protein>
<organism evidence="3 4">
    <name type="scientific">Thermomonas hydrothermalis</name>
    <dbReference type="NCBI Taxonomy" id="213588"/>
    <lineage>
        <taxon>Bacteria</taxon>
        <taxon>Pseudomonadati</taxon>
        <taxon>Pseudomonadota</taxon>
        <taxon>Gammaproteobacteria</taxon>
        <taxon>Lysobacterales</taxon>
        <taxon>Lysobacteraceae</taxon>
        <taxon>Thermomonas</taxon>
    </lineage>
</organism>
<dbReference type="EMBL" id="FQUK01000007">
    <property type="protein sequence ID" value="SHE55036.1"/>
    <property type="molecule type" value="Genomic_DNA"/>
</dbReference>
<keyword evidence="4" id="KW-1185">Reference proteome</keyword>
<gene>
    <name evidence="3" type="ORF">SAMN02745204_00678</name>
</gene>
<sequence length="154" mass="17132">MFELMQSPLASSHYLQRHRRIAQTAPMPSPTLLVLLAGAALISLGVGLYTQRRARLRQRTIARVLDAADALERGLRAARSELETVTSDGQDPVRGAMRELLRHRLWLQEHGQTASLAALEQLRASLDGARRRIDEQLDHVARARADAAQAEANR</sequence>
<dbReference type="Proteomes" id="UP000242857">
    <property type="component" value="Unassembled WGS sequence"/>
</dbReference>
<keyword evidence="2" id="KW-0472">Membrane</keyword>